<feature type="transmembrane region" description="Helical" evidence="1">
    <location>
        <begin position="456"/>
        <end position="479"/>
    </location>
</feature>
<accession>A0A852WXA3</accession>
<name>A0A852WXA3_9MICO</name>
<feature type="transmembrane region" description="Helical" evidence="1">
    <location>
        <begin position="20"/>
        <end position="39"/>
    </location>
</feature>
<feature type="transmembrane region" description="Helical" evidence="1">
    <location>
        <begin position="525"/>
        <end position="543"/>
    </location>
</feature>
<evidence type="ECO:0000256" key="1">
    <source>
        <dbReference type="SAM" id="Phobius"/>
    </source>
</evidence>
<keyword evidence="1" id="KW-0472">Membrane</keyword>
<dbReference type="AlphaFoldDB" id="A0A852WXA3"/>
<keyword evidence="1" id="KW-1133">Transmembrane helix</keyword>
<reference evidence="2 3" key="1">
    <citation type="submission" date="2020-07" db="EMBL/GenBank/DDBJ databases">
        <title>Sequencing the genomes of 1000 actinobacteria strains.</title>
        <authorList>
            <person name="Klenk H.-P."/>
        </authorList>
    </citation>
    <scope>NUCLEOTIDE SEQUENCE [LARGE SCALE GENOMIC DNA]</scope>
    <source>
        <strain evidence="2 3">DSM 24723</strain>
    </source>
</reference>
<evidence type="ECO:0000313" key="2">
    <source>
        <dbReference type="EMBL" id="NYG35632.1"/>
    </source>
</evidence>
<dbReference type="Proteomes" id="UP000592181">
    <property type="component" value="Unassembled WGS sequence"/>
</dbReference>
<organism evidence="2 3">
    <name type="scientific">Janibacter alkaliphilus</name>
    <dbReference type="NCBI Taxonomy" id="1069963"/>
    <lineage>
        <taxon>Bacteria</taxon>
        <taxon>Bacillati</taxon>
        <taxon>Actinomycetota</taxon>
        <taxon>Actinomycetes</taxon>
        <taxon>Micrococcales</taxon>
        <taxon>Intrasporangiaceae</taxon>
        <taxon>Janibacter</taxon>
    </lineage>
</organism>
<gene>
    <name evidence="2" type="ORF">BJY28_000101</name>
</gene>
<keyword evidence="1" id="KW-0812">Transmembrane</keyword>
<feature type="transmembrane region" description="Helical" evidence="1">
    <location>
        <begin position="210"/>
        <end position="227"/>
    </location>
</feature>
<feature type="transmembrane region" description="Helical" evidence="1">
    <location>
        <begin position="356"/>
        <end position="378"/>
    </location>
</feature>
<feature type="transmembrane region" description="Helical" evidence="1">
    <location>
        <begin position="184"/>
        <end position="204"/>
    </location>
</feature>
<comment type="caution">
    <text evidence="2">The sequence shown here is derived from an EMBL/GenBank/DDBJ whole genome shotgun (WGS) entry which is preliminary data.</text>
</comment>
<feature type="transmembrane region" description="Helical" evidence="1">
    <location>
        <begin position="239"/>
        <end position="257"/>
    </location>
</feature>
<dbReference type="RefSeq" id="WP_179461275.1">
    <property type="nucleotide sequence ID" value="NZ_JACBZX010000001.1"/>
</dbReference>
<sequence>MDDPRPPRSGRTTLVLERAVVALALWTVSLGLVGSVIALLGAWHPLVALTALLVTGAASWRVSARVPDPRGGARGPWPALLLVLAVLAVTVWTGVTHSEQILPRRDSASYLQATVYVAETGSRPVPVEPESIGGPQALEIDGITLESPAFYEIGSADSPTVQPQFMPGPALWYSLPWSIAGAEATFWAPAVFGGLALLALGLLVSRVVGPWWGAPAALLVGACFPWLHTSRSTYSEPLAGLTLAAGFLLLTLVAAAAEDARAAGGGPAGGGPPGRATGAAGRGLRLAALLAGLLVGGTTIVRIDALRETMLLVPVAALLMARGRTWPRDVLVGAAASTIVGFLVAGVVSWRYLGEIAGSLVPLVALVLLMSLVCWWLLGRARAGWSLPAAVTGRLPGLLAGLVVLVGVGLALRPLVMTVRQDPSDPGAMYVARMQAEQGLTVDGGRTYAEHSVQWLSWWVGPAALVVALLALALLAHRLGSAWRDGEPARLPAWGAALLVTTGSTLLTLWRPGITPDHPWADRRLLIALPLVLVLVVAAAAWATRRLAERGQHPAAAAAGAALLAVAAVPTWLATAPHATERIEQGELAAVEQVCASLQPQDVVLAVDDWAVNQWPQVSRGMCEVPALAAEGSLRDDPEALADAAQQLDALVAERGGRVLLLANRDEASLTDLGATEVTQVVDVTLEEDMRILEERPDGTTELPLQVWTGRVPAGG</sequence>
<evidence type="ECO:0000313" key="3">
    <source>
        <dbReference type="Proteomes" id="UP000592181"/>
    </source>
</evidence>
<proteinExistence type="predicted"/>
<feature type="transmembrane region" description="Helical" evidence="1">
    <location>
        <begin position="555"/>
        <end position="573"/>
    </location>
</feature>
<keyword evidence="3" id="KW-1185">Reference proteome</keyword>
<feature type="transmembrane region" description="Helical" evidence="1">
    <location>
        <begin position="46"/>
        <end position="63"/>
    </location>
</feature>
<dbReference type="EMBL" id="JACBZX010000001">
    <property type="protein sequence ID" value="NYG35632.1"/>
    <property type="molecule type" value="Genomic_DNA"/>
</dbReference>
<evidence type="ECO:0008006" key="4">
    <source>
        <dbReference type="Google" id="ProtNLM"/>
    </source>
</evidence>
<protein>
    <recommendedName>
        <fullName evidence="4">4-amino-4-deoxy-L-arabinose transferase</fullName>
    </recommendedName>
</protein>
<feature type="transmembrane region" description="Helical" evidence="1">
    <location>
        <begin position="398"/>
        <end position="416"/>
    </location>
</feature>
<feature type="transmembrane region" description="Helical" evidence="1">
    <location>
        <begin position="330"/>
        <end position="350"/>
    </location>
</feature>
<feature type="transmembrane region" description="Helical" evidence="1">
    <location>
        <begin position="491"/>
        <end position="510"/>
    </location>
</feature>
<feature type="transmembrane region" description="Helical" evidence="1">
    <location>
        <begin position="75"/>
        <end position="95"/>
    </location>
</feature>